<gene>
    <name evidence="1" type="ORF">OPV22_024443</name>
</gene>
<evidence type="ECO:0000313" key="1">
    <source>
        <dbReference type="EMBL" id="KAJ8470100.1"/>
    </source>
</evidence>
<proteinExistence type="predicted"/>
<evidence type="ECO:0008006" key="3">
    <source>
        <dbReference type="Google" id="ProtNLM"/>
    </source>
</evidence>
<name>A0AAV8P7E4_ENSVE</name>
<organism evidence="1 2">
    <name type="scientific">Ensete ventricosum</name>
    <name type="common">Abyssinian banana</name>
    <name type="synonym">Musa ensete</name>
    <dbReference type="NCBI Taxonomy" id="4639"/>
    <lineage>
        <taxon>Eukaryota</taxon>
        <taxon>Viridiplantae</taxon>
        <taxon>Streptophyta</taxon>
        <taxon>Embryophyta</taxon>
        <taxon>Tracheophyta</taxon>
        <taxon>Spermatophyta</taxon>
        <taxon>Magnoliopsida</taxon>
        <taxon>Liliopsida</taxon>
        <taxon>Zingiberales</taxon>
        <taxon>Musaceae</taxon>
        <taxon>Ensete</taxon>
    </lineage>
</organism>
<accession>A0AAV8P7E4</accession>
<evidence type="ECO:0000313" key="2">
    <source>
        <dbReference type="Proteomes" id="UP001222027"/>
    </source>
</evidence>
<dbReference type="EMBL" id="JAQQAF010000007">
    <property type="protein sequence ID" value="KAJ8470100.1"/>
    <property type="molecule type" value="Genomic_DNA"/>
</dbReference>
<keyword evidence="2" id="KW-1185">Reference proteome</keyword>
<reference evidence="1 2" key="1">
    <citation type="submission" date="2022-12" db="EMBL/GenBank/DDBJ databases">
        <title>Chromosome-scale assembly of the Ensete ventricosum genome.</title>
        <authorList>
            <person name="Dussert Y."/>
            <person name="Stocks J."/>
            <person name="Wendawek A."/>
            <person name="Woldeyes F."/>
            <person name="Nichols R.A."/>
            <person name="Borrell J.S."/>
        </authorList>
    </citation>
    <scope>NUCLEOTIDE SEQUENCE [LARGE SCALE GENOMIC DNA]</scope>
    <source>
        <strain evidence="2">cv. Maze</strain>
        <tissue evidence="1">Seeds</tissue>
    </source>
</reference>
<dbReference type="AlphaFoldDB" id="A0AAV8P7E4"/>
<comment type="caution">
    <text evidence="1">The sequence shown here is derived from an EMBL/GenBank/DDBJ whole genome shotgun (WGS) entry which is preliminary data.</text>
</comment>
<protein>
    <recommendedName>
        <fullName evidence="3">Secreted protein</fullName>
    </recommendedName>
</protein>
<dbReference type="Proteomes" id="UP001222027">
    <property type="component" value="Unassembled WGS sequence"/>
</dbReference>
<sequence>MKTVASESVVVLLCRRFSRTASSSAVSSTSFPFTSSSFLLPGGAASPGALLFTPELGNDSTNPHSHKA</sequence>